<proteinExistence type="predicted"/>
<sequence length="184" mass="22011">MSKKSLTQFIFFIMILLVLGLGISFLFQRRWKRKLMQYETKLNVQDAPAKEILPVEEEEDEFGEEDSIFHFQNEFSRLEQIEEDSDWHRGLPLRRRYEEIAGLYDKELQRIVSYYAGKITGTERENFFVEQSIFLAERSRESKKELSQDKTGIEENVDYLKKYIVLTKNRCSVILDKIVDEFDE</sequence>
<keyword evidence="1" id="KW-0812">Transmembrane</keyword>
<evidence type="ECO:0000256" key="1">
    <source>
        <dbReference type="SAM" id="Phobius"/>
    </source>
</evidence>
<keyword evidence="1" id="KW-1133">Transmembrane helix</keyword>
<feature type="transmembrane region" description="Helical" evidence="1">
    <location>
        <begin position="6"/>
        <end position="27"/>
    </location>
</feature>
<gene>
    <name evidence="2" type="ORF">HXM93_03200</name>
</gene>
<dbReference type="RefSeq" id="WP_315505886.1">
    <property type="nucleotide sequence ID" value="NZ_CAUSUX010000028.1"/>
</dbReference>
<comment type="caution">
    <text evidence="2">The sequence shown here is derived from an EMBL/GenBank/DDBJ whole genome shotgun (WGS) entry which is preliminary data.</text>
</comment>
<name>A0A930DR01_9FIRM</name>
<organism evidence="2 3">
    <name type="scientific">Oribacterium parvum</name>
    <dbReference type="NCBI Taxonomy" id="1501329"/>
    <lineage>
        <taxon>Bacteria</taxon>
        <taxon>Bacillati</taxon>
        <taxon>Bacillota</taxon>
        <taxon>Clostridia</taxon>
        <taxon>Lachnospirales</taxon>
        <taxon>Lachnospiraceae</taxon>
        <taxon>Oribacterium</taxon>
    </lineage>
</organism>
<dbReference type="EMBL" id="JABZRD010000156">
    <property type="protein sequence ID" value="MBF1283526.1"/>
    <property type="molecule type" value="Genomic_DNA"/>
</dbReference>
<protein>
    <recommendedName>
        <fullName evidence="4">Lysozyme inhibitor LprI N-terminal domain-containing protein</fullName>
    </recommendedName>
</protein>
<keyword evidence="1" id="KW-0472">Membrane</keyword>
<dbReference type="AlphaFoldDB" id="A0A930DR01"/>
<reference evidence="2" key="1">
    <citation type="submission" date="2020-04" db="EMBL/GenBank/DDBJ databases">
        <title>Deep metagenomics examines the oral microbiome during advanced dental caries in children, revealing novel taxa and co-occurrences with host molecules.</title>
        <authorList>
            <person name="Baker J.L."/>
            <person name="Morton J.T."/>
            <person name="Dinis M."/>
            <person name="Alvarez R."/>
            <person name="Tran N.C."/>
            <person name="Knight R."/>
            <person name="Edlund A."/>
        </authorList>
    </citation>
    <scope>NUCLEOTIDE SEQUENCE</scope>
    <source>
        <strain evidence="2">JCVI_24_bin.2</strain>
    </source>
</reference>
<dbReference type="Proteomes" id="UP000709351">
    <property type="component" value="Unassembled WGS sequence"/>
</dbReference>
<evidence type="ECO:0000313" key="2">
    <source>
        <dbReference type="EMBL" id="MBF1283526.1"/>
    </source>
</evidence>
<accession>A0A930DR01</accession>
<evidence type="ECO:0008006" key="4">
    <source>
        <dbReference type="Google" id="ProtNLM"/>
    </source>
</evidence>
<evidence type="ECO:0000313" key="3">
    <source>
        <dbReference type="Proteomes" id="UP000709351"/>
    </source>
</evidence>